<feature type="region of interest" description="Disordered" evidence="1">
    <location>
        <begin position="130"/>
        <end position="153"/>
    </location>
</feature>
<proteinExistence type="predicted"/>
<evidence type="ECO:0000256" key="1">
    <source>
        <dbReference type="SAM" id="MobiDB-lite"/>
    </source>
</evidence>
<dbReference type="AlphaFoldDB" id="A0A8G1S433"/>
<dbReference type="EMBL" id="KZ824623">
    <property type="protein sequence ID" value="RAK82131.1"/>
    <property type="molecule type" value="Genomic_DNA"/>
</dbReference>
<keyword evidence="3" id="KW-1185">Reference proteome</keyword>
<sequence>MLRLRQLRVNRALGRDLKPQLFVASERVLYLRSEKSSHYSRSDDRMDPPARTDQTETIGTLPAGSREIPHKTAKLLSFQCHSFPPQNGARLLVHCGPAGLGVLGMSTSNFWSRQLQLTELGGFSGRCQPPLPSPVRSRHAGKPASKQPRSMGFWRTPNFPASHLLVASSLSRWGKLAVSSLYARTEPFLGKGQCESETHPRAYCALRSDTGRSSRVTRSGVGFRVKLSLPGVDATRSTVNGP</sequence>
<dbReference type="Proteomes" id="UP000249789">
    <property type="component" value="Unassembled WGS sequence"/>
</dbReference>
<reference evidence="2 3" key="1">
    <citation type="submission" date="2018-02" db="EMBL/GenBank/DDBJ databases">
        <title>The genomes of Aspergillus section Nigri reveals drivers in fungal speciation.</title>
        <authorList>
            <consortium name="DOE Joint Genome Institute"/>
            <person name="Vesth T.C."/>
            <person name="Nybo J."/>
            <person name="Theobald S."/>
            <person name="Brandl J."/>
            <person name="Frisvad J.C."/>
            <person name="Nielsen K.F."/>
            <person name="Lyhne E.K."/>
            <person name="Kogle M.E."/>
            <person name="Kuo A."/>
            <person name="Riley R."/>
            <person name="Clum A."/>
            <person name="Nolan M."/>
            <person name="Lipzen A."/>
            <person name="Salamov A."/>
            <person name="Henrissat B."/>
            <person name="Wiebenga A."/>
            <person name="De vries R.P."/>
            <person name="Grigoriev I.V."/>
            <person name="Mortensen U.H."/>
            <person name="Andersen M.R."/>
            <person name="Baker S.E."/>
        </authorList>
    </citation>
    <scope>NUCLEOTIDE SEQUENCE [LARGE SCALE GENOMIC DNA]</scope>
    <source>
        <strain evidence="2 3">CBS 313.89</strain>
    </source>
</reference>
<gene>
    <name evidence="2" type="ORF">BO72DRAFT_139730</name>
</gene>
<dbReference type="GeneID" id="63856501"/>
<organism evidence="2 3">
    <name type="scientific">Aspergillus fijiensis CBS 313.89</name>
    <dbReference type="NCBI Taxonomy" id="1448319"/>
    <lineage>
        <taxon>Eukaryota</taxon>
        <taxon>Fungi</taxon>
        <taxon>Dikarya</taxon>
        <taxon>Ascomycota</taxon>
        <taxon>Pezizomycotina</taxon>
        <taxon>Eurotiomycetes</taxon>
        <taxon>Eurotiomycetidae</taxon>
        <taxon>Eurotiales</taxon>
        <taxon>Aspergillaceae</taxon>
        <taxon>Aspergillus</taxon>
    </lineage>
</organism>
<name>A0A8G1S433_9EURO</name>
<dbReference type="OrthoDB" id="10414900at2759"/>
<protein>
    <submittedName>
        <fullName evidence="2">Uncharacterized protein</fullName>
    </submittedName>
</protein>
<evidence type="ECO:0000313" key="2">
    <source>
        <dbReference type="EMBL" id="RAK82131.1"/>
    </source>
</evidence>
<evidence type="ECO:0000313" key="3">
    <source>
        <dbReference type="Proteomes" id="UP000249789"/>
    </source>
</evidence>
<dbReference type="RefSeq" id="XP_040806141.1">
    <property type="nucleotide sequence ID" value="XM_040939168.1"/>
</dbReference>
<dbReference type="VEuPathDB" id="FungiDB:BO72DRAFT_139730"/>
<accession>A0A8G1S433</accession>